<dbReference type="Proteomes" id="UP000295110">
    <property type="component" value="Unassembled WGS sequence"/>
</dbReference>
<comment type="similarity">
    <text evidence="1">Belongs to the outer membrane factor (OMF) (TC 1.B.17) family.</text>
</comment>
<keyword evidence="5" id="KW-1185">Reference proteome</keyword>
<dbReference type="RefSeq" id="WP_165917722.1">
    <property type="nucleotide sequence ID" value="NZ_CBCSGL010000085.1"/>
</dbReference>
<gene>
    <name evidence="4" type="ORF">EV671_10597</name>
</gene>
<dbReference type="GO" id="GO:0015562">
    <property type="term" value="F:efflux transmembrane transporter activity"/>
    <property type="evidence" value="ECO:0007669"/>
    <property type="project" value="InterPro"/>
</dbReference>
<dbReference type="InterPro" id="IPR010131">
    <property type="entry name" value="MdtP/NodT-like"/>
</dbReference>
<dbReference type="Gene3D" id="1.20.1600.10">
    <property type="entry name" value="Outer membrane efflux proteins (OEP)"/>
    <property type="match status" value="1"/>
</dbReference>
<feature type="chain" id="PRO_5020381704" evidence="3">
    <location>
        <begin position="21"/>
        <end position="443"/>
    </location>
</feature>
<name>A0A4R3UAJ4_ROSSA</name>
<keyword evidence="3" id="KW-0732">Signal</keyword>
<evidence type="ECO:0000313" key="4">
    <source>
        <dbReference type="EMBL" id="TCU83278.1"/>
    </source>
</evidence>
<evidence type="ECO:0000313" key="5">
    <source>
        <dbReference type="Proteomes" id="UP000295110"/>
    </source>
</evidence>
<feature type="coiled-coil region" evidence="2">
    <location>
        <begin position="341"/>
        <end position="377"/>
    </location>
</feature>
<dbReference type="AlphaFoldDB" id="A0A4R3UAJ4"/>
<proteinExistence type="inferred from homology"/>
<dbReference type="Pfam" id="PF02321">
    <property type="entry name" value="OEP"/>
    <property type="match status" value="2"/>
</dbReference>
<dbReference type="EMBL" id="SMBU01000059">
    <property type="protein sequence ID" value="TCU83278.1"/>
    <property type="molecule type" value="Genomic_DNA"/>
</dbReference>
<dbReference type="PANTHER" id="PTHR30203:SF24">
    <property type="entry name" value="BLR4935 PROTEIN"/>
    <property type="match status" value="1"/>
</dbReference>
<keyword evidence="2" id="KW-0175">Coiled coil</keyword>
<organism evidence="4 5">
    <name type="scientific">Roseateles saccharophilus</name>
    <name type="common">Pseudomonas saccharophila</name>
    <dbReference type="NCBI Taxonomy" id="304"/>
    <lineage>
        <taxon>Bacteria</taxon>
        <taxon>Pseudomonadati</taxon>
        <taxon>Pseudomonadota</taxon>
        <taxon>Betaproteobacteria</taxon>
        <taxon>Burkholderiales</taxon>
        <taxon>Sphaerotilaceae</taxon>
        <taxon>Roseateles</taxon>
    </lineage>
</organism>
<accession>A0A4R3UAJ4</accession>
<dbReference type="PANTHER" id="PTHR30203">
    <property type="entry name" value="OUTER MEMBRANE CATION EFFLUX PROTEIN"/>
    <property type="match status" value="1"/>
</dbReference>
<evidence type="ECO:0000256" key="3">
    <source>
        <dbReference type="SAM" id="SignalP"/>
    </source>
</evidence>
<reference evidence="4 5" key="1">
    <citation type="submission" date="2019-03" db="EMBL/GenBank/DDBJ databases">
        <title>Genomic Encyclopedia of Type Strains, Phase IV (KMG-IV): sequencing the most valuable type-strain genomes for metagenomic binning, comparative biology and taxonomic classification.</title>
        <authorList>
            <person name="Goeker M."/>
        </authorList>
    </citation>
    <scope>NUCLEOTIDE SEQUENCE [LARGE SCALE GENOMIC DNA]</scope>
    <source>
        <strain evidence="4 5">DSM 654</strain>
    </source>
</reference>
<evidence type="ECO:0000256" key="1">
    <source>
        <dbReference type="ARBA" id="ARBA00007613"/>
    </source>
</evidence>
<dbReference type="InterPro" id="IPR003423">
    <property type="entry name" value="OMP_efflux"/>
</dbReference>
<sequence length="443" mass="46965">MRRTFVPLACAALISSLAQAQSSGSVSPVAADVQISQASVAGRAAIAPQIAPQAPSQVAPLNLRSAVDTAMAQNPTLRAAAAELDANDGTVRQAGLIPNPVLGVDQEDVKSGTRVTTVQLSQTLEMGGKRAARVDVAQRGKDIAAVDLVARRADVRASAIQAFFDALTAQERVKVVEESLRIANSGADAATRRVTAGKVSPTEETRARVAASTARIDLRQAQAEASAALRALTAVMGVPDGSIQRLDGNVDDLPVAPSAPDIMARLPDAPAVRRALLEVQRAQASYGLARANGVPNVTVGVGARRAQDLGRNQPVFTVSVPLPFFDRNQGTQLEALRRRDAAQATAQAEELRLRSELLQMADLLQARKEEVEALRREVLPGAQSAYEAARTGFELGKFSFLDALDAQRTWLQVRSQYFTAVAQVHRTAAEIDRQLGTTTADLP</sequence>
<feature type="signal peptide" evidence="3">
    <location>
        <begin position="1"/>
        <end position="20"/>
    </location>
</feature>
<protein>
    <submittedName>
        <fullName evidence="4">Cobalt-zinc-cadmium efflux system outer membrane protein</fullName>
    </submittedName>
</protein>
<comment type="caution">
    <text evidence="4">The sequence shown here is derived from an EMBL/GenBank/DDBJ whole genome shotgun (WGS) entry which is preliminary data.</text>
</comment>
<evidence type="ECO:0000256" key="2">
    <source>
        <dbReference type="SAM" id="Coils"/>
    </source>
</evidence>
<dbReference type="SUPFAM" id="SSF56954">
    <property type="entry name" value="Outer membrane efflux proteins (OEP)"/>
    <property type="match status" value="1"/>
</dbReference>